<dbReference type="OrthoDB" id="262547at2759"/>
<evidence type="ECO:0000313" key="3">
    <source>
        <dbReference type="Proteomes" id="UP001140011"/>
    </source>
</evidence>
<sequence length="76" mass="8619">MVPRVKLAYDTAIRDMLRKPINFPADIPYNPPEVEKISFRPGPETVFCRPLKNPITDIQDDPDEWPAGPSANKTNL</sequence>
<dbReference type="AlphaFoldDB" id="A0A9W8LB05"/>
<name>A0A9W8LB05_9FUNG</name>
<dbReference type="EMBL" id="JANBUH010000309">
    <property type="protein sequence ID" value="KAJ2752214.1"/>
    <property type="molecule type" value="Genomic_DNA"/>
</dbReference>
<gene>
    <name evidence="2" type="ORF">GGI19_003979</name>
</gene>
<reference evidence="2" key="1">
    <citation type="submission" date="2022-07" db="EMBL/GenBank/DDBJ databases">
        <title>Phylogenomic reconstructions and comparative analyses of Kickxellomycotina fungi.</title>
        <authorList>
            <person name="Reynolds N.K."/>
            <person name="Stajich J.E."/>
            <person name="Barry K."/>
            <person name="Grigoriev I.V."/>
            <person name="Crous P."/>
            <person name="Smith M.E."/>
        </authorList>
    </citation>
    <scope>NUCLEOTIDE SEQUENCE</scope>
    <source>
        <strain evidence="2">BCRC 34297</strain>
    </source>
</reference>
<dbReference type="Proteomes" id="UP001140011">
    <property type="component" value="Unassembled WGS sequence"/>
</dbReference>
<evidence type="ECO:0000313" key="2">
    <source>
        <dbReference type="EMBL" id="KAJ2752214.1"/>
    </source>
</evidence>
<comment type="caution">
    <text evidence="2">The sequence shown here is derived from an EMBL/GenBank/DDBJ whole genome shotgun (WGS) entry which is preliminary data.</text>
</comment>
<accession>A0A9W8LB05</accession>
<organism evidence="2 3">
    <name type="scientific">Coemansia pectinata</name>
    <dbReference type="NCBI Taxonomy" id="1052879"/>
    <lineage>
        <taxon>Eukaryota</taxon>
        <taxon>Fungi</taxon>
        <taxon>Fungi incertae sedis</taxon>
        <taxon>Zoopagomycota</taxon>
        <taxon>Kickxellomycotina</taxon>
        <taxon>Kickxellomycetes</taxon>
        <taxon>Kickxellales</taxon>
        <taxon>Kickxellaceae</taxon>
        <taxon>Coemansia</taxon>
    </lineage>
</organism>
<feature type="region of interest" description="Disordered" evidence="1">
    <location>
        <begin position="53"/>
        <end position="76"/>
    </location>
</feature>
<protein>
    <submittedName>
        <fullName evidence="2">Uncharacterized protein</fullName>
    </submittedName>
</protein>
<proteinExistence type="predicted"/>
<keyword evidence="3" id="KW-1185">Reference proteome</keyword>
<evidence type="ECO:0000256" key="1">
    <source>
        <dbReference type="SAM" id="MobiDB-lite"/>
    </source>
</evidence>